<protein>
    <recommendedName>
        <fullName evidence="2">Homing endonuclease LAGLIDADG domain-containing protein</fullName>
    </recommendedName>
</protein>
<accession>A0A0F9HDR6</accession>
<gene>
    <name evidence="1" type="ORF">LCGC14_1796070</name>
</gene>
<dbReference type="Gene3D" id="3.10.28.10">
    <property type="entry name" value="Homing endonucleases"/>
    <property type="match status" value="1"/>
</dbReference>
<dbReference type="SUPFAM" id="SSF55608">
    <property type="entry name" value="Homing endonucleases"/>
    <property type="match status" value="1"/>
</dbReference>
<dbReference type="AlphaFoldDB" id="A0A0F9HDR6"/>
<sequence length="46" mass="5663">IKELLKNKFNLECDMKKGYYKNGEKYFIRIKKESINDFINIVKQYN</sequence>
<reference evidence="1" key="1">
    <citation type="journal article" date="2015" name="Nature">
        <title>Complex archaea that bridge the gap between prokaryotes and eukaryotes.</title>
        <authorList>
            <person name="Spang A."/>
            <person name="Saw J.H."/>
            <person name="Jorgensen S.L."/>
            <person name="Zaremba-Niedzwiedzka K."/>
            <person name="Martijn J."/>
            <person name="Lind A.E."/>
            <person name="van Eijk R."/>
            <person name="Schleper C."/>
            <person name="Guy L."/>
            <person name="Ettema T.J."/>
        </authorList>
    </citation>
    <scope>NUCLEOTIDE SEQUENCE</scope>
</reference>
<dbReference type="EMBL" id="LAZR01017237">
    <property type="protein sequence ID" value="KKM01272.1"/>
    <property type="molecule type" value="Genomic_DNA"/>
</dbReference>
<evidence type="ECO:0000313" key="1">
    <source>
        <dbReference type="EMBL" id="KKM01272.1"/>
    </source>
</evidence>
<organism evidence="1">
    <name type="scientific">marine sediment metagenome</name>
    <dbReference type="NCBI Taxonomy" id="412755"/>
    <lineage>
        <taxon>unclassified sequences</taxon>
        <taxon>metagenomes</taxon>
        <taxon>ecological metagenomes</taxon>
    </lineage>
</organism>
<comment type="caution">
    <text evidence="1">The sequence shown here is derived from an EMBL/GenBank/DDBJ whole genome shotgun (WGS) entry which is preliminary data.</text>
</comment>
<feature type="non-terminal residue" evidence="1">
    <location>
        <position position="1"/>
    </location>
</feature>
<dbReference type="InterPro" id="IPR027434">
    <property type="entry name" value="Homing_endonucl"/>
</dbReference>
<proteinExistence type="predicted"/>
<evidence type="ECO:0008006" key="2">
    <source>
        <dbReference type="Google" id="ProtNLM"/>
    </source>
</evidence>
<name>A0A0F9HDR6_9ZZZZ</name>